<proteinExistence type="predicted"/>
<gene>
    <name evidence="1" type="ORF">HY912_01520</name>
</gene>
<dbReference type="Pfam" id="PF13211">
    <property type="entry name" value="DUF4019"/>
    <property type="match status" value="1"/>
</dbReference>
<reference evidence="1" key="1">
    <citation type="submission" date="2020-07" db="EMBL/GenBank/DDBJ databases">
        <title>Huge and variable diversity of episymbiotic CPR bacteria and DPANN archaea in groundwater ecosystems.</title>
        <authorList>
            <person name="He C.Y."/>
            <person name="Keren R."/>
            <person name="Whittaker M."/>
            <person name="Farag I.F."/>
            <person name="Doudna J."/>
            <person name="Cate J.H.D."/>
            <person name="Banfield J.F."/>
        </authorList>
    </citation>
    <scope>NUCLEOTIDE SEQUENCE</scope>
    <source>
        <strain evidence="1">NC_groundwater_1664_Pr3_B-0.1um_52_9</strain>
    </source>
</reference>
<accession>A0A9D6UYS0</accession>
<dbReference type="InterPro" id="IPR025091">
    <property type="entry name" value="DUF4019"/>
</dbReference>
<protein>
    <submittedName>
        <fullName evidence="1">DUF4019 domain-containing protein</fullName>
    </submittedName>
</protein>
<name>A0A9D6UYS0_9BACT</name>
<comment type="caution">
    <text evidence="1">The sequence shown here is derived from an EMBL/GenBank/DDBJ whole genome shotgun (WGS) entry which is preliminary data.</text>
</comment>
<organism evidence="1 2">
    <name type="scientific">Desulfomonile tiedjei</name>
    <dbReference type="NCBI Taxonomy" id="2358"/>
    <lineage>
        <taxon>Bacteria</taxon>
        <taxon>Pseudomonadati</taxon>
        <taxon>Thermodesulfobacteriota</taxon>
        <taxon>Desulfomonilia</taxon>
        <taxon>Desulfomonilales</taxon>
        <taxon>Desulfomonilaceae</taxon>
        <taxon>Desulfomonile</taxon>
    </lineage>
</organism>
<evidence type="ECO:0000313" key="2">
    <source>
        <dbReference type="Proteomes" id="UP000807825"/>
    </source>
</evidence>
<dbReference type="AlphaFoldDB" id="A0A9D6UYS0"/>
<dbReference type="Proteomes" id="UP000807825">
    <property type="component" value="Unassembled WGS sequence"/>
</dbReference>
<sequence length="149" mass="16126">MRKEEKVGIKVCAALILLSFVLAPVCQETLLAGPADEKAALESAGAWLGLVDSTEYDKSWDQAAAFFKGAVAKAQWFGSLQGVRKPLGAVISRQIVSAKYTTNLPGAPDGHYVVIQYNTAFENKKSAVETVIPMLDKDGSWRVSGYFIK</sequence>
<dbReference type="EMBL" id="JACRDE010000044">
    <property type="protein sequence ID" value="MBI5248147.1"/>
    <property type="molecule type" value="Genomic_DNA"/>
</dbReference>
<evidence type="ECO:0000313" key="1">
    <source>
        <dbReference type="EMBL" id="MBI5248147.1"/>
    </source>
</evidence>